<dbReference type="OrthoDB" id="679299at2"/>
<sequence length="84" mass="9635">MACCGKKREDWLQKTNDANKRVDEFNTSKARSDVHFEYTGETALTVVGSLTRTRYRFNGKGDRQLIDYRDAGGMMAVPMLKKVR</sequence>
<evidence type="ECO:0000313" key="1">
    <source>
        <dbReference type="EMBL" id="QEC56675.1"/>
    </source>
</evidence>
<keyword evidence="2" id="KW-1185">Reference proteome</keyword>
<dbReference type="Proteomes" id="UP000321204">
    <property type="component" value="Chromosome"/>
</dbReference>
<dbReference type="EMBL" id="CP042433">
    <property type="protein sequence ID" value="QEC56675.1"/>
    <property type="molecule type" value="Genomic_DNA"/>
</dbReference>
<proteinExistence type="predicted"/>
<dbReference type="RefSeq" id="WP_146787877.1">
    <property type="nucleotide sequence ID" value="NZ_BAABIO010000003.1"/>
</dbReference>
<evidence type="ECO:0000313" key="2">
    <source>
        <dbReference type="Proteomes" id="UP000321204"/>
    </source>
</evidence>
<protein>
    <submittedName>
        <fullName evidence="1">Uncharacterized protein</fullName>
    </submittedName>
</protein>
<dbReference type="AlphaFoldDB" id="A0A5B8UKY1"/>
<accession>A0A5B8UKY1</accession>
<gene>
    <name evidence="1" type="ORF">FSB75_12470</name>
</gene>
<name>A0A5B8UKY1_9BACT</name>
<organism evidence="1 2">
    <name type="scientific">Flavisolibacter ginsenosidimutans</name>
    <dbReference type="NCBI Taxonomy" id="661481"/>
    <lineage>
        <taxon>Bacteria</taxon>
        <taxon>Pseudomonadati</taxon>
        <taxon>Bacteroidota</taxon>
        <taxon>Chitinophagia</taxon>
        <taxon>Chitinophagales</taxon>
        <taxon>Chitinophagaceae</taxon>
        <taxon>Flavisolibacter</taxon>
    </lineage>
</organism>
<reference evidence="1 2" key="1">
    <citation type="journal article" date="2015" name="Int. J. Syst. Evol. Microbiol.">
        <title>Flavisolibacter ginsenosidimutans sp. nov., with ginsenoside-converting activity isolated from soil used for cultivating ginseng.</title>
        <authorList>
            <person name="Zhao Y."/>
            <person name="Liu Q."/>
            <person name="Kang M.S."/>
            <person name="Jin F."/>
            <person name="Yu H."/>
            <person name="Im W.T."/>
        </authorList>
    </citation>
    <scope>NUCLEOTIDE SEQUENCE [LARGE SCALE GENOMIC DNA]</scope>
    <source>
        <strain evidence="1 2">Gsoil 636</strain>
    </source>
</reference>
<dbReference type="KEGG" id="fgg:FSB75_12470"/>